<evidence type="ECO:0000313" key="4">
    <source>
        <dbReference type="Proteomes" id="UP000216752"/>
    </source>
</evidence>
<keyword evidence="1" id="KW-0812">Transmembrane</keyword>
<reference evidence="3" key="1">
    <citation type="submission" date="2024-05" db="EMBL/GenBank/DDBJ databases">
        <title>Isolation and characterization of Sporomusa carbonis sp. nov., a carboxydotrophic hydrogenogen in the genus of Sporomusa isolated from a charcoal burning pile.</title>
        <authorList>
            <person name="Boeer T."/>
            <person name="Rosenbaum F."/>
            <person name="Eysell L."/>
            <person name="Mueller V."/>
            <person name="Daniel R."/>
            <person name="Poehlein A."/>
        </authorList>
    </citation>
    <scope>NUCLEOTIDE SEQUENCE [LARGE SCALE GENOMIC DNA]</scope>
    <source>
        <strain evidence="3">DSM 10669</strain>
    </source>
</reference>
<organism evidence="3 4">
    <name type="scientific">Sporomusa silvacetica DSM 10669</name>
    <dbReference type="NCBI Taxonomy" id="1123289"/>
    <lineage>
        <taxon>Bacteria</taxon>
        <taxon>Bacillati</taxon>
        <taxon>Bacillota</taxon>
        <taxon>Negativicutes</taxon>
        <taxon>Selenomonadales</taxon>
        <taxon>Sporomusaceae</taxon>
        <taxon>Sporomusa</taxon>
    </lineage>
</organism>
<keyword evidence="1" id="KW-0472">Membrane</keyword>
<name>A0ABZ3IEI6_9FIRM</name>
<evidence type="ECO:0000259" key="2">
    <source>
        <dbReference type="Pfam" id="PF13240"/>
    </source>
</evidence>
<dbReference type="RefSeq" id="WP_094605404.1">
    <property type="nucleotide sequence ID" value="NZ_CP155573.1"/>
</dbReference>
<proteinExistence type="predicted"/>
<dbReference type="EMBL" id="CP155573">
    <property type="protein sequence ID" value="XFO64087.1"/>
    <property type="molecule type" value="Genomic_DNA"/>
</dbReference>
<dbReference type="Proteomes" id="UP000216752">
    <property type="component" value="Chromosome"/>
</dbReference>
<evidence type="ECO:0000313" key="3">
    <source>
        <dbReference type="EMBL" id="XFO64087.1"/>
    </source>
</evidence>
<protein>
    <recommendedName>
        <fullName evidence="2">Zinc-ribbon domain-containing protein</fullName>
    </recommendedName>
</protein>
<dbReference type="Pfam" id="PF13240">
    <property type="entry name" value="Zn_Ribbon_1"/>
    <property type="match status" value="1"/>
</dbReference>
<keyword evidence="1" id="KW-1133">Transmembrane helix</keyword>
<keyword evidence="4" id="KW-1185">Reference proteome</keyword>
<accession>A0ABZ3IEI6</accession>
<feature type="domain" description="Zinc-ribbon" evidence="2">
    <location>
        <begin position="2"/>
        <end position="23"/>
    </location>
</feature>
<gene>
    <name evidence="3" type="ORF">SPSIL_001770</name>
</gene>
<sequence>MYCDFCGKQLASNVKYCRHCGRMLRSSLDDTMPVPVISDGMLTSRRQEASPILWSNLLPKKKKIDRTQLLRKMYGIVALATIVIMLYILATFETIKQYQLLTTIIGCLLSIYTWRKGKIRLSKFFFRK</sequence>
<feature type="transmembrane region" description="Helical" evidence="1">
    <location>
        <begin position="73"/>
        <end position="92"/>
    </location>
</feature>
<dbReference type="InterPro" id="IPR026870">
    <property type="entry name" value="Zinc_ribbon_dom"/>
</dbReference>
<feature type="transmembrane region" description="Helical" evidence="1">
    <location>
        <begin position="98"/>
        <end position="114"/>
    </location>
</feature>
<evidence type="ECO:0000256" key="1">
    <source>
        <dbReference type="SAM" id="Phobius"/>
    </source>
</evidence>